<evidence type="ECO:0000313" key="5">
    <source>
        <dbReference type="Proteomes" id="UP000436088"/>
    </source>
</evidence>
<keyword evidence="1" id="KW-0808">Transferase</keyword>
<name>A0A6A3CTQ3_HIBSY</name>
<dbReference type="InterPro" id="IPR012392">
    <property type="entry name" value="3-ktacl-CoA_syn"/>
</dbReference>
<reference evidence="4" key="1">
    <citation type="submission" date="2019-09" db="EMBL/GenBank/DDBJ databases">
        <title>Draft genome information of white flower Hibiscus syriacus.</title>
        <authorList>
            <person name="Kim Y.-M."/>
        </authorList>
    </citation>
    <scope>NUCLEOTIDE SEQUENCE [LARGE SCALE GENOMIC DNA]</scope>
    <source>
        <strain evidence="4">YM2019G1</strain>
    </source>
</reference>
<gene>
    <name evidence="4" type="ORF">F3Y22_tig00001818pilonHSYRG00124</name>
</gene>
<accession>A0A6A3CTQ3</accession>
<dbReference type="GO" id="GO:0016020">
    <property type="term" value="C:membrane"/>
    <property type="evidence" value="ECO:0007669"/>
    <property type="project" value="InterPro"/>
</dbReference>
<evidence type="ECO:0000313" key="4">
    <source>
        <dbReference type="EMBL" id="KAE8732660.1"/>
    </source>
</evidence>
<dbReference type="EMBL" id="VEPZ02000141">
    <property type="protein sequence ID" value="KAE8732660.1"/>
    <property type="molecule type" value="Genomic_DNA"/>
</dbReference>
<feature type="domain" description="FAE" evidence="3">
    <location>
        <begin position="17"/>
        <end position="132"/>
    </location>
</feature>
<comment type="catalytic activity">
    <reaction evidence="2">
        <text>a very-long-chain acyl-CoA + malonyl-CoA + H(+) = a very-long-chain 3-oxoacyl-CoA + CO2 + CoA</text>
        <dbReference type="Rhea" id="RHEA:32727"/>
        <dbReference type="ChEBI" id="CHEBI:15378"/>
        <dbReference type="ChEBI" id="CHEBI:16526"/>
        <dbReference type="ChEBI" id="CHEBI:57287"/>
        <dbReference type="ChEBI" id="CHEBI:57384"/>
        <dbReference type="ChEBI" id="CHEBI:90725"/>
        <dbReference type="ChEBI" id="CHEBI:90736"/>
        <dbReference type="EC" id="2.3.1.199"/>
    </reaction>
</comment>
<evidence type="ECO:0000256" key="1">
    <source>
        <dbReference type="ARBA" id="ARBA00023315"/>
    </source>
</evidence>
<organism evidence="4 5">
    <name type="scientific">Hibiscus syriacus</name>
    <name type="common">Rose of Sharon</name>
    <dbReference type="NCBI Taxonomy" id="106335"/>
    <lineage>
        <taxon>Eukaryota</taxon>
        <taxon>Viridiplantae</taxon>
        <taxon>Streptophyta</taxon>
        <taxon>Embryophyta</taxon>
        <taxon>Tracheophyta</taxon>
        <taxon>Spermatophyta</taxon>
        <taxon>Magnoliopsida</taxon>
        <taxon>eudicotyledons</taxon>
        <taxon>Gunneridae</taxon>
        <taxon>Pentapetalae</taxon>
        <taxon>rosids</taxon>
        <taxon>malvids</taxon>
        <taxon>Malvales</taxon>
        <taxon>Malvaceae</taxon>
        <taxon>Malvoideae</taxon>
        <taxon>Hibiscus</taxon>
    </lineage>
</organism>
<dbReference type="InterPro" id="IPR013601">
    <property type="entry name" value="FAE1_typ3_polyketide_synth"/>
</dbReference>
<proteinExistence type="predicted"/>
<protein>
    <recommendedName>
        <fullName evidence="3">FAE domain-containing protein</fullName>
    </recommendedName>
</protein>
<dbReference type="InterPro" id="IPR016039">
    <property type="entry name" value="Thiolase-like"/>
</dbReference>
<dbReference type="PANTHER" id="PTHR31561">
    <property type="entry name" value="3-KETOACYL-COA SYNTHASE"/>
    <property type="match status" value="1"/>
</dbReference>
<dbReference type="Gene3D" id="3.40.47.10">
    <property type="match status" value="1"/>
</dbReference>
<dbReference type="Pfam" id="PF08392">
    <property type="entry name" value="FAE1_CUT1_RppA"/>
    <property type="match status" value="1"/>
</dbReference>
<comment type="caution">
    <text evidence="4">The sequence shown here is derived from an EMBL/GenBank/DDBJ whole genome shotgun (WGS) entry which is preliminary data.</text>
</comment>
<sequence>MCSNRTRTSTPCWRHRSLSPNWYAGKDRSMILANCLFRSGGCTILLKNNKSLKHRAMSKLKCLVRTHHGARDESYNCCIQTEDEKGRVGFHLGKNLPKAATRSFVDNLRVISPKILPVRELAKFMVVSLVKKITAVVQPREPRLKDL</sequence>
<keyword evidence="1" id="KW-0012">Acyltransferase</keyword>
<evidence type="ECO:0000259" key="3">
    <source>
        <dbReference type="Pfam" id="PF08392"/>
    </source>
</evidence>
<dbReference type="GO" id="GO:0006633">
    <property type="term" value="P:fatty acid biosynthetic process"/>
    <property type="evidence" value="ECO:0007669"/>
    <property type="project" value="InterPro"/>
</dbReference>
<dbReference type="Proteomes" id="UP000436088">
    <property type="component" value="Unassembled WGS sequence"/>
</dbReference>
<dbReference type="AlphaFoldDB" id="A0A6A3CTQ3"/>
<keyword evidence="5" id="KW-1185">Reference proteome</keyword>
<dbReference type="GO" id="GO:0009922">
    <property type="term" value="F:fatty acid elongase activity"/>
    <property type="evidence" value="ECO:0007669"/>
    <property type="project" value="UniProtKB-EC"/>
</dbReference>
<evidence type="ECO:0000256" key="2">
    <source>
        <dbReference type="ARBA" id="ARBA00047375"/>
    </source>
</evidence>